<dbReference type="EMBL" id="VJVW01000001">
    <property type="protein sequence ID" value="MUP41494.1"/>
    <property type="molecule type" value="Genomic_DNA"/>
</dbReference>
<name>A0A7M3SY13_9FLAO</name>
<organism evidence="4 5">
    <name type="scientific">Christiangramia aestuarii</name>
    <dbReference type="NCBI Taxonomy" id="1028746"/>
    <lineage>
        <taxon>Bacteria</taxon>
        <taxon>Pseudomonadati</taxon>
        <taxon>Bacteroidota</taxon>
        <taxon>Flavobacteriia</taxon>
        <taxon>Flavobacteriales</taxon>
        <taxon>Flavobacteriaceae</taxon>
        <taxon>Christiangramia</taxon>
    </lineage>
</organism>
<feature type="region of interest" description="Disordered" evidence="2">
    <location>
        <begin position="107"/>
        <end position="127"/>
    </location>
</feature>
<dbReference type="InterPro" id="IPR036423">
    <property type="entry name" value="SOD-like_Cu/Zn_dom_sf"/>
</dbReference>
<evidence type="ECO:0000313" key="5">
    <source>
        <dbReference type="Proteomes" id="UP000460416"/>
    </source>
</evidence>
<evidence type="ECO:0000313" key="4">
    <source>
        <dbReference type="EMBL" id="MUP41494.1"/>
    </source>
</evidence>
<evidence type="ECO:0000256" key="2">
    <source>
        <dbReference type="SAM" id="MobiDB-lite"/>
    </source>
</evidence>
<comment type="similarity">
    <text evidence="1">Belongs to the Cu-Zn superoxide dismutase family.</text>
</comment>
<gene>
    <name evidence="4" type="ORF">FLP08_02820</name>
</gene>
<keyword evidence="3" id="KW-0472">Membrane</keyword>
<evidence type="ECO:0000256" key="3">
    <source>
        <dbReference type="SAM" id="Phobius"/>
    </source>
</evidence>
<proteinExistence type="inferred from homology"/>
<dbReference type="Proteomes" id="UP000460416">
    <property type="component" value="Unassembled WGS sequence"/>
</dbReference>
<feature type="transmembrane region" description="Helical" evidence="3">
    <location>
        <begin position="12"/>
        <end position="30"/>
    </location>
</feature>
<evidence type="ECO:0000256" key="1">
    <source>
        <dbReference type="ARBA" id="ARBA00010457"/>
    </source>
</evidence>
<dbReference type="PROSITE" id="PS51257">
    <property type="entry name" value="PROKAR_LIPOPROTEIN"/>
    <property type="match status" value="1"/>
</dbReference>
<protein>
    <recommendedName>
        <fullName evidence="6">CHRD domain-containing protein</fullName>
    </recommendedName>
</protein>
<evidence type="ECO:0008006" key="6">
    <source>
        <dbReference type="Google" id="ProtNLM"/>
    </source>
</evidence>
<keyword evidence="3" id="KW-1133">Transmembrane helix</keyword>
<accession>A0A7M3SY13</accession>
<keyword evidence="5" id="KW-1185">Reference proteome</keyword>
<reference evidence="4 5" key="1">
    <citation type="submission" date="2019-07" db="EMBL/GenBank/DDBJ databases">
        <title>Gramella aestuarii sp. nov., isolated from a tidal flat, and emended description of Gramella echinicola.</title>
        <authorList>
            <person name="Liu L."/>
        </authorList>
    </citation>
    <scope>NUCLEOTIDE SEQUENCE [LARGE SCALE GENOMIC DNA]</scope>
    <source>
        <strain evidence="4 5">BS12</strain>
    </source>
</reference>
<keyword evidence="3" id="KW-0812">Transmembrane</keyword>
<sequence>MSIKLKFLIMRTLKLFYLGMLSMTLIFTVGCSKEETGMEEVNAVNAHIEPNELANNGSKAKMYTVEFGSLNESGVSGTAELSLTGSTLTVNISASGLEANQVHPQHIHGFSSNKGNSTCPPASADQDGDGYVSIPEGAPFYGGVLLTLGPIPTADANGNINFTMTYEYEDGIDSDITPLQNRAIVLHGMTVDGEYWAGLPVACGQIMPSQGSK</sequence>
<dbReference type="AlphaFoldDB" id="A0A7M3SY13"/>
<dbReference type="GO" id="GO:0046872">
    <property type="term" value="F:metal ion binding"/>
    <property type="evidence" value="ECO:0007669"/>
    <property type="project" value="InterPro"/>
</dbReference>
<dbReference type="GO" id="GO:0006801">
    <property type="term" value="P:superoxide metabolic process"/>
    <property type="evidence" value="ECO:0007669"/>
    <property type="project" value="InterPro"/>
</dbReference>
<dbReference type="SUPFAM" id="SSF49329">
    <property type="entry name" value="Cu,Zn superoxide dismutase-like"/>
    <property type="match status" value="1"/>
</dbReference>
<comment type="caution">
    <text evidence="4">The sequence shown here is derived from an EMBL/GenBank/DDBJ whole genome shotgun (WGS) entry which is preliminary data.</text>
</comment>
<dbReference type="Gene3D" id="2.60.40.200">
    <property type="entry name" value="Superoxide dismutase, copper/zinc binding domain"/>
    <property type="match status" value="1"/>
</dbReference>
<feature type="compositionally biased region" description="Polar residues" evidence="2">
    <location>
        <begin position="110"/>
        <end position="120"/>
    </location>
</feature>